<proteinExistence type="predicted"/>
<keyword evidence="2" id="KW-1185">Reference proteome</keyword>
<name>A0ACD0NLB8_9BASI</name>
<protein>
    <submittedName>
        <fullName evidence="1">Uncharacterized protein</fullName>
    </submittedName>
</protein>
<evidence type="ECO:0000313" key="2">
    <source>
        <dbReference type="Proteomes" id="UP000245626"/>
    </source>
</evidence>
<evidence type="ECO:0000313" key="1">
    <source>
        <dbReference type="EMBL" id="PWN46594.1"/>
    </source>
</evidence>
<reference evidence="1 2" key="1">
    <citation type="journal article" date="2018" name="Mol. Biol. Evol.">
        <title>Broad Genomic Sampling Reveals a Smut Pathogenic Ancestry of the Fungal Clade Ustilaginomycotina.</title>
        <authorList>
            <person name="Kijpornyongpan T."/>
            <person name="Mondo S.J."/>
            <person name="Barry K."/>
            <person name="Sandor L."/>
            <person name="Lee J."/>
            <person name="Lipzen A."/>
            <person name="Pangilinan J."/>
            <person name="LaButti K."/>
            <person name="Hainaut M."/>
            <person name="Henrissat B."/>
            <person name="Grigoriev I.V."/>
            <person name="Spatafora J.W."/>
            <person name="Aime M.C."/>
        </authorList>
    </citation>
    <scope>NUCLEOTIDE SEQUENCE [LARGE SCALE GENOMIC DNA]</scope>
    <source>
        <strain evidence="1 2">SA 807</strain>
    </source>
</reference>
<dbReference type="Proteomes" id="UP000245626">
    <property type="component" value="Unassembled WGS sequence"/>
</dbReference>
<gene>
    <name evidence="1" type="ORF">IE53DRAFT_372216</name>
</gene>
<accession>A0ACD0NLB8</accession>
<feature type="non-terminal residue" evidence="1">
    <location>
        <position position="1"/>
    </location>
</feature>
<sequence>GKALVKLVPASQLQAAREEKERQAREKAARKAELAEKNRIKRLENLEKGRTSPLDMFRNPSEFSEWDEKGIPTKDSEGKEIAKKRRKNLEKEQEKQTKLHQEFLVAREEGEIQ</sequence>
<organism evidence="1 2">
    <name type="scientific">Violaceomyces palustris</name>
    <dbReference type="NCBI Taxonomy" id="1673888"/>
    <lineage>
        <taxon>Eukaryota</taxon>
        <taxon>Fungi</taxon>
        <taxon>Dikarya</taxon>
        <taxon>Basidiomycota</taxon>
        <taxon>Ustilaginomycotina</taxon>
        <taxon>Ustilaginomycetes</taxon>
        <taxon>Violaceomycetales</taxon>
        <taxon>Violaceomycetaceae</taxon>
        <taxon>Violaceomyces</taxon>
    </lineage>
</organism>
<dbReference type="EMBL" id="KZ820863">
    <property type="protein sequence ID" value="PWN46594.1"/>
    <property type="molecule type" value="Genomic_DNA"/>
</dbReference>